<dbReference type="GO" id="GO:0000151">
    <property type="term" value="C:ubiquitin ligase complex"/>
    <property type="evidence" value="ECO:0000318"/>
    <property type="project" value="GO_Central"/>
</dbReference>
<sequence length="395" mass="43953">MKLLVRAPKVFVSKQCILTLRRILLLDSGKLLAAIMDRGKSSGRSLAAQNNKIYMDLKDIIREHSLSFLPAKSLSRFNAVCRDWRFQISSPFFAHSQSFYCRGTSGFFLQTPWGSPSLIPIDPSCCGVPDPLLKFLPEPVDIRSSSNGLLCCQGREGDKVYYICNPVTQQWKKLPESNVNHGPDPAIMLVFEPSLLNFVAEYKIICAFPSTDFGDAIEFDIYSSKENTWEVAGEIHFGATGRPMPKSGVHVNGVAYWMTITGGILAFNPTKERSQLIPNYDPHVILGNYSGKLCRANVSGNSITLLTLDNIHSNTMEMGSRAQMWAQKHRVVLDSKIVGDVSGLYSILHVDSDILAVQKGGKAFLYDFKSRATKCLPDGFHNVRCLPYVNSLVYL</sequence>
<dbReference type="AlphaFoldDB" id="A0A2G2YYT2"/>
<reference evidence="2 3" key="1">
    <citation type="journal article" date="2014" name="Nat. Genet.">
        <title>Genome sequence of the hot pepper provides insights into the evolution of pungency in Capsicum species.</title>
        <authorList>
            <person name="Kim S."/>
            <person name="Park M."/>
            <person name="Yeom S.I."/>
            <person name="Kim Y.M."/>
            <person name="Lee J.M."/>
            <person name="Lee H.A."/>
            <person name="Seo E."/>
            <person name="Choi J."/>
            <person name="Cheong K."/>
            <person name="Kim K.T."/>
            <person name="Jung K."/>
            <person name="Lee G.W."/>
            <person name="Oh S.K."/>
            <person name="Bae C."/>
            <person name="Kim S.B."/>
            <person name="Lee H.Y."/>
            <person name="Kim S.Y."/>
            <person name="Kim M.S."/>
            <person name="Kang B.C."/>
            <person name="Jo Y.D."/>
            <person name="Yang H.B."/>
            <person name="Jeong H.J."/>
            <person name="Kang W.H."/>
            <person name="Kwon J.K."/>
            <person name="Shin C."/>
            <person name="Lim J.Y."/>
            <person name="Park J.H."/>
            <person name="Huh J.H."/>
            <person name="Kim J.S."/>
            <person name="Kim B.D."/>
            <person name="Cohen O."/>
            <person name="Paran I."/>
            <person name="Suh M.C."/>
            <person name="Lee S.B."/>
            <person name="Kim Y.K."/>
            <person name="Shin Y."/>
            <person name="Noh S.J."/>
            <person name="Park J."/>
            <person name="Seo Y.S."/>
            <person name="Kwon S.Y."/>
            <person name="Kim H.A."/>
            <person name="Park J.M."/>
            <person name="Kim H.J."/>
            <person name="Choi S.B."/>
            <person name="Bosland P.W."/>
            <person name="Reeves G."/>
            <person name="Jo S.H."/>
            <person name="Lee B.W."/>
            <person name="Cho H.T."/>
            <person name="Choi H.S."/>
            <person name="Lee M.S."/>
            <person name="Yu Y."/>
            <person name="Do Choi Y."/>
            <person name="Park B.S."/>
            <person name="van Deynze A."/>
            <person name="Ashrafi H."/>
            <person name="Hill T."/>
            <person name="Kim W.T."/>
            <person name="Pai H.S."/>
            <person name="Ahn H.K."/>
            <person name="Yeam I."/>
            <person name="Giovannoni J.J."/>
            <person name="Rose J.K."/>
            <person name="Sorensen I."/>
            <person name="Lee S.J."/>
            <person name="Kim R.W."/>
            <person name="Choi I.Y."/>
            <person name="Choi B.S."/>
            <person name="Lim J.S."/>
            <person name="Lee Y.H."/>
            <person name="Choi D."/>
        </authorList>
    </citation>
    <scope>NUCLEOTIDE SEQUENCE [LARGE SCALE GENOMIC DNA]</scope>
    <source>
        <strain evidence="3">cv. CM334</strain>
    </source>
</reference>
<dbReference type="EMBL" id="AYRZ02000008">
    <property type="protein sequence ID" value="PHT74927.1"/>
    <property type="molecule type" value="Genomic_DNA"/>
</dbReference>
<keyword evidence="3" id="KW-1185">Reference proteome</keyword>
<dbReference type="GO" id="GO:0004842">
    <property type="term" value="F:ubiquitin-protein transferase activity"/>
    <property type="evidence" value="ECO:0000318"/>
    <property type="project" value="GO_Central"/>
</dbReference>
<accession>A0A2G2YYT2</accession>
<dbReference type="InterPro" id="IPR056592">
    <property type="entry name" value="Beta-prop_At3g26010-like"/>
</dbReference>
<dbReference type="Proteomes" id="UP000222542">
    <property type="component" value="Unassembled WGS sequence"/>
</dbReference>
<dbReference type="GO" id="GO:0006355">
    <property type="term" value="P:regulation of DNA-templated transcription"/>
    <property type="evidence" value="ECO:0000318"/>
    <property type="project" value="GO_Central"/>
</dbReference>
<reference evidence="2 3" key="2">
    <citation type="journal article" date="2017" name="Genome Biol.">
        <title>New reference genome sequences of hot pepper reveal the massive evolution of plant disease-resistance genes by retroduplication.</title>
        <authorList>
            <person name="Kim S."/>
            <person name="Park J."/>
            <person name="Yeom S.I."/>
            <person name="Kim Y.M."/>
            <person name="Seo E."/>
            <person name="Kim K.T."/>
            <person name="Kim M.S."/>
            <person name="Lee J.M."/>
            <person name="Cheong K."/>
            <person name="Shin H.S."/>
            <person name="Kim S.B."/>
            <person name="Han K."/>
            <person name="Lee J."/>
            <person name="Park M."/>
            <person name="Lee H.A."/>
            <person name="Lee H.Y."/>
            <person name="Lee Y."/>
            <person name="Oh S."/>
            <person name="Lee J.H."/>
            <person name="Choi E."/>
            <person name="Choi E."/>
            <person name="Lee S.E."/>
            <person name="Jeon J."/>
            <person name="Kim H."/>
            <person name="Choi G."/>
            <person name="Song H."/>
            <person name="Lee J."/>
            <person name="Lee S.C."/>
            <person name="Kwon J.K."/>
            <person name="Lee H.Y."/>
            <person name="Koo N."/>
            <person name="Hong Y."/>
            <person name="Kim R.W."/>
            <person name="Kang W.H."/>
            <person name="Huh J.H."/>
            <person name="Kang B.C."/>
            <person name="Yang T.J."/>
            <person name="Lee Y.H."/>
            <person name="Bennetzen J.L."/>
            <person name="Choi D."/>
        </authorList>
    </citation>
    <scope>NUCLEOTIDE SEQUENCE [LARGE SCALE GENOMIC DNA]</scope>
    <source>
        <strain evidence="3">cv. CM334</strain>
    </source>
</reference>
<dbReference type="PANTHER" id="PTHR35546:SF100">
    <property type="entry name" value="F-BOX DOMAIN-CONTAINING PROTEIN"/>
    <property type="match status" value="1"/>
</dbReference>
<comment type="caution">
    <text evidence="2">The sequence shown here is derived from an EMBL/GenBank/DDBJ whole genome shotgun (WGS) entry which is preliminary data.</text>
</comment>
<dbReference type="InterPro" id="IPR036047">
    <property type="entry name" value="F-box-like_dom_sf"/>
</dbReference>
<evidence type="ECO:0000313" key="3">
    <source>
        <dbReference type="Proteomes" id="UP000222542"/>
    </source>
</evidence>
<evidence type="ECO:0000313" key="2">
    <source>
        <dbReference type="EMBL" id="PHT74927.1"/>
    </source>
</evidence>
<dbReference type="InterPro" id="IPR017451">
    <property type="entry name" value="F-box-assoc_interact_dom"/>
</dbReference>
<gene>
    <name evidence="2" type="ORF">T459_22204</name>
</gene>
<dbReference type="SMR" id="A0A2G2YYT2"/>
<proteinExistence type="predicted"/>
<evidence type="ECO:0000259" key="1">
    <source>
        <dbReference type="Pfam" id="PF24750"/>
    </source>
</evidence>
<dbReference type="Pfam" id="PF24750">
    <property type="entry name" value="b-prop_At3g26010-like"/>
    <property type="match status" value="1"/>
</dbReference>
<name>A0A2G2YYT2_CAPAN</name>
<dbReference type="NCBIfam" id="TIGR01640">
    <property type="entry name" value="F_box_assoc_1"/>
    <property type="match status" value="1"/>
</dbReference>
<dbReference type="Gramene" id="PHT74927">
    <property type="protein sequence ID" value="PHT74927"/>
    <property type="gene ID" value="T459_22204"/>
</dbReference>
<dbReference type="SUPFAM" id="SSF81383">
    <property type="entry name" value="F-box domain"/>
    <property type="match status" value="1"/>
</dbReference>
<dbReference type="STRING" id="4072.A0A2G2YYT2"/>
<dbReference type="InterPro" id="IPR055290">
    <property type="entry name" value="At3g26010-like"/>
</dbReference>
<dbReference type="GO" id="GO:0031146">
    <property type="term" value="P:SCF-dependent proteasomal ubiquitin-dependent protein catabolic process"/>
    <property type="evidence" value="ECO:0000318"/>
    <property type="project" value="GO_Central"/>
</dbReference>
<protein>
    <recommendedName>
        <fullName evidence="1">F-box protein At3g26010-like beta-propeller domain-containing protein</fullName>
    </recommendedName>
</protein>
<dbReference type="PANTHER" id="PTHR35546">
    <property type="entry name" value="F-BOX PROTEIN INTERACTION DOMAIN PROTEIN-RELATED"/>
    <property type="match status" value="1"/>
</dbReference>
<dbReference type="OMA" id="EYKLVCA"/>
<organism evidence="2 3">
    <name type="scientific">Capsicum annuum</name>
    <name type="common">Capsicum pepper</name>
    <dbReference type="NCBI Taxonomy" id="4072"/>
    <lineage>
        <taxon>Eukaryota</taxon>
        <taxon>Viridiplantae</taxon>
        <taxon>Streptophyta</taxon>
        <taxon>Embryophyta</taxon>
        <taxon>Tracheophyta</taxon>
        <taxon>Spermatophyta</taxon>
        <taxon>Magnoliopsida</taxon>
        <taxon>eudicotyledons</taxon>
        <taxon>Gunneridae</taxon>
        <taxon>Pentapetalae</taxon>
        <taxon>asterids</taxon>
        <taxon>lamiids</taxon>
        <taxon>Solanales</taxon>
        <taxon>Solanaceae</taxon>
        <taxon>Solanoideae</taxon>
        <taxon>Capsiceae</taxon>
        <taxon>Capsicum</taxon>
    </lineage>
</organism>
<feature type="domain" description="F-box protein At3g26010-like beta-propeller" evidence="1">
    <location>
        <begin position="143"/>
        <end position="260"/>
    </location>
</feature>